<evidence type="ECO:0000313" key="2">
    <source>
        <dbReference type="Proteomes" id="UP001296967"/>
    </source>
</evidence>
<gene>
    <name evidence="1" type="ORF">CCR82_12680</name>
</gene>
<evidence type="ECO:0000313" key="1">
    <source>
        <dbReference type="EMBL" id="MBK5931347.1"/>
    </source>
</evidence>
<comment type="caution">
    <text evidence="1">The sequence shown here is derived from an EMBL/GenBank/DDBJ whole genome shotgun (WGS) entry which is preliminary data.</text>
</comment>
<name>A0AAJ0UH32_HALSE</name>
<dbReference type="EMBL" id="NHSF01000063">
    <property type="protein sequence ID" value="MBK5931347.1"/>
    <property type="molecule type" value="Genomic_DNA"/>
</dbReference>
<reference evidence="1" key="1">
    <citation type="submission" date="2017-05" db="EMBL/GenBank/DDBJ databases">
        <authorList>
            <person name="Imhoff J.F."/>
            <person name="Rahn T."/>
            <person name="Kuenzel S."/>
            <person name="Neulinger S.C."/>
        </authorList>
    </citation>
    <scope>NUCLEOTIDE SEQUENCE</scope>
    <source>
        <strain evidence="1">DSM 4395</strain>
    </source>
</reference>
<protein>
    <submittedName>
        <fullName evidence="1">Uncharacterized protein</fullName>
    </submittedName>
</protein>
<keyword evidence="2" id="KW-1185">Reference proteome</keyword>
<dbReference type="AlphaFoldDB" id="A0AAJ0UH32"/>
<dbReference type="Proteomes" id="UP001296967">
    <property type="component" value="Unassembled WGS sequence"/>
</dbReference>
<organism evidence="1 2">
    <name type="scientific">Halochromatium salexigens</name>
    <name type="common">Chromatium salexigens</name>
    <dbReference type="NCBI Taxonomy" id="49447"/>
    <lineage>
        <taxon>Bacteria</taxon>
        <taxon>Pseudomonadati</taxon>
        <taxon>Pseudomonadota</taxon>
        <taxon>Gammaproteobacteria</taxon>
        <taxon>Chromatiales</taxon>
        <taxon>Chromatiaceae</taxon>
        <taxon>Halochromatium</taxon>
    </lineage>
</organism>
<reference evidence="1" key="2">
    <citation type="journal article" date="2020" name="Microorganisms">
        <title>Osmotic Adaptation and Compatible Solute Biosynthesis of Phototrophic Bacteria as Revealed from Genome Analyses.</title>
        <authorList>
            <person name="Imhoff J.F."/>
            <person name="Rahn T."/>
            <person name="Kunzel S."/>
            <person name="Keller A."/>
            <person name="Neulinger S.C."/>
        </authorList>
    </citation>
    <scope>NUCLEOTIDE SEQUENCE</scope>
    <source>
        <strain evidence="1">DSM 4395</strain>
    </source>
</reference>
<sequence length="114" mass="12371">MGAENRFALMALNQCNHGQALMLVDQAIERGNAENVERALMLKAAILRDRGDTAAAEALYPAIDAAWEAAKEKSLSASRRERDIQMFIDIAQAERHALGLDATCEASAADQGRD</sequence>
<proteinExistence type="predicted"/>
<accession>A0AAJ0UH32</accession>